<reference evidence="4 5" key="1">
    <citation type="submission" date="2024-05" db="EMBL/GenBank/DDBJ databases">
        <authorList>
            <person name="Wallberg A."/>
        </authorList>
    </citation>
    <scope>NUCLEOTIDE SEQUENCE [LARGE SCALE GENOMIC DNA]</scope>
</reference>
<accession>A0AAV2RMP6</accession>
<dbReference type="EMBL" id="CAXKWB010025301">
    <property type="protein sequence ID" value="CAL4127869.1"/>
    <property type="molecule type" value="Genomic_DNA"/>
</dbReference>
<gene>
    <name evidence="4" type="ORF">MNOR_LOCUS25934</name>
</gene>
<proteinExistence type="predicted"/>
<dbReference type="PROSITE" id="PS51450">
    <property type="entry name" value="LRR"/>
    <property type="match status" value="2"/>
</dbReference>
<dbReference type="Pfam" id="PF13855">
    <property type="entry name" value="LRR_8"/>
    <property type="match status" value="1"/>
</dbReference>
<dbReference type="Pfam" id="PF00560">
    <property type="entry name" value="LRR_1"/>
    <property type="match status" value="1"/>
</dbReference>
<evidence type="ECO:0000256" key="3">
    <source>
        <dbReference type="SAM" id="SignalP"/>
    </source>
</evidence>
<dbReference type="PANTHER" id="PTHR45712">
    <property type="entry name" value="AGAP008170-PA"/>
    <property type="match status" value="1"/>
</dbReference>
<dbReference type="Gene3D" id="3.80.10.10">
    <property type="entry name" value="Ribonuclease Inhibitor"/>
    <property type="match status" value="1"/>
</dbReference>
<comment type="caution">
    <text evidence="4">The sequence shown here is derived from an EMBL/GenBank/DDBJ whole genome shotgun (WGS) entry which is preliminary data.</text>
</comment>
<dbReference type="InterPro" id="IPR003591">
    <property type="entry name" value="Leu-rich_rpt_typical-subtyp"/>
</dbReference>
<sequence length="183" mass="20602">TTGGTHRAQRSMHVFLLCLVALSACCVQPTQASWFKLADWLGPVPDKDLCSPQYNCSCPTPELLNDEDTVNCRDRAIMGLTELMTFPGVYSTLDLSRNRIQAVKDKTFEENQQLRKLDLSSNSISTLFDNAFKSFPNLTDLILENNNIANIEPKAFHGLKRIENLDLSYNNLTYLPKCLLCPL</sequence>
<feature type="non-terminal residue" evidence="4">
    <location>
        <position position="1"/>
    </location>
</feature>
<evidence type="ECO:0000256" key="2">
    <source>
        <dbReference type="ARBA" id="ARBA00022737"/>
    </source>
</evidence>
<keyword evidence="3" id="KW-0732">Signal</keyword>
<dbReference type="Proteomes" id="UP001497623">
    <property type="component" value="Unassembled WGS sequence"/>
</dbReference>
<dbReference type="InterPro" id="IPR050333">
    <property type="entry name" value="SLRP"/>
</dbReference>
<feature type="chain" id="PRO_5043382629" evidence="3">
    <location>
        <begin position="33"/>
        <end position="183"/>
    </location>
</feature>
<evidence type="ECO:0000256" key="1">
    <source>
        <dbReference type="ARBA" id="ARBA00022614"/>
    </source>
</evidence>
<dbReference type="PANTHER" id="PTHR45712:SF22">
    <property type="entry name" value="INSULIN-LIKE GROWTH FACTOR-BINDING PROTEIN COMPLEX ACID LABILE SUBUNIT"/>
    <property type="match status" value="1"/>
</dbReference>
<dbReference type="PRINTS" id="PR00019">
    <property type="entry name" value="LEURICHRPT"/>
</dbReference>
<evidence type="ECO:0000313" key="5">
    <source>
        <dbReference type="Proteomes" id="UP001497623"/>
    </source>
</evidence>
<feature type="signal peptide" evidence="3">
    <location>
        <begin position="1"/>
        <end position="32"/>
    </location>
</feature>
<name>A0AAV2RMP6_MEGNR</name>
<dbReference type="InterPro" id="IPR032675">
    <property type="entry name" value="LRR_dom_sf"/>
</dbReference>
<feature type="non-terminal residue" evidence="4">
    <location>
        <position position="183"/>
    </location>
</feature>
<keyword evidence="2" id="KW-0677">Repeat</keyword>
<evidence type="ECO:0000313" key="4">
    <source>
        <dbReference type="EMBL" id="CAL4127869.1"/>
    </source>
</evidence>
<dbReference type="SUPFAM" id="SSF52058">
    <property type="entry name" value="L domain-like"/>
    <property type="match status" value="1"/>
</dbReference>
<organism evidence="4 5">
    <name type="scientific">Meganyctiphanes norvegica</name>
    <name type="common">Northern krill</name>
    <name type="synonym">Thysanopoda norvegica</name>
    <dbReference type="NCBI Taxonomy" id="48144"/>
    <lineage>
        <taxon>Eukaryota</taxon>
        <taxon>Metazoa</taxon>
        <taxon>Ecdysozoa</taxon>
        <taxon>Arthropoda</taxon>
        <taxon>Crustacea</taxon>
        <taxon>Multicrustacea</taxon>
        <taxon>Malacostraca</taxon>
        <taxon>Eumalacostraca</taxon>
        <taxon>Eucarida</taxon>
        <taxon>Euphausiacea</taxon>
        <taxon>Euphausiidae</taxon>
        <taxon>Meganyctiphanes</taxon>
    </lineage>
</organism>
<dbReference type="AlphaFoldDB" id="A0AAV2RMP6"/>
<keyword evidence="5" id="KW-1185">Reference proteome</keyword>
<protein>
    <submittedName>
        <fullName evidence="4">Uncharacterized protein</fullName>
    </submittedName>
</protein>
<dbReference type="SMART" id="SM00369">
    <property type="entry name" value="LRR_TYP"/>
    <property type="match status" value="4"/>
</dbReference>
<dbReference type="InterPro" id="IPR001611">
    <property type="entry name" value="Leu-rich_rpt"/>
</dbReference>
<keyword evidence="1" id="KW-0433">Leucine-rich repeat</keyword>